<sequence>MWDRCRLSSATYSQQQRLPFFSLLDSSASDLQAADTKSEEPADIKNIDLDSKWRGDRAYFKEFRAACTETV</sequence>
<reference evidence="1" key="2">
    <citation type="submission" date="2008-06" db="EMBL/GenBank/DDBJ databases">
        <authorList>
            <consortium name="FlyBase"/>
        </authorList>
    </citation>
    <scope>NUCLEOTIDE SEQUENCE</scope>
    <source>
        <strain evidence="1">Rob3c</strain>
    </source>
</reference>
<reference evidence="1 3" key="1">
    <citation type="journal article" date="2007" name="Nature">
        <title>Evolution of genes and genomes on the Drosophila phylogeny.</title>
        <authorList>
            <consortium name="Drosophila 12 Genomes Consortium"/>
            <person name="Clark A.G."/>
            <person name="Eisen M.B."/>
            <person name="Smith D.R."/>
            <person name="Bergman C.M."/>
            <person name="Oliver B."/>
            <person name="Markow T.A."/>
            <person name="Kaufman T.C."/>
            <person name="Kellis M."/>
            <person name="Gelbart W."/>
            <person name="Iyer V.N."/>
            <person name="Pollard D.A."/>
            <person name="Sackton T.B."/>
            <person name="Larracuente A.M."/>
            <person name="Singh N.D."/>
            <person name="Abad J.P."/>
            <person name="Abt D.N."/>
            <person name="Adryan B."/>
            <person name="Aguade M."/>
            <person name="Akashi H."/>
            <person name="Anderson W.W."/>
            <person name="Aquadro C.F."/>
            <person name="Ardell D.H."/>
            <person name="Arguello R."/>
            <person name="Artieri C.G."/>
            <person name="Barbash D.A."/>
            <person name="Barker D."/>
            <person name="Barsanti P."/>
            <person name="Batterham P."/>
            <person name="Batzoglou S."/>
            <person name="Begun D."/>
            <person name="Bhutkar A."/>
            <person name="Blanco E."/>
            <person name="Bosak S.A."/>
            <person name="Bradley R.K."/>
            <person name="Brand A.D."/>
            <person name="Brent M.R."/>
            <person name="Brooks A.N."/>
            <person name="Brown R.H."/>
            <person name="Butlin R.K."/>
            <person name="Caggese C."/>
            <person name="Calvi B.R."/>
            <person name="Bernardo de Carvalho A."/>
            <person name="Caspi A."/>
            <person name="Castrezana S."/>
            <person name="Celniker S.E."/>
            <person name="Chang J.L."/>
            <person name="Chapple C."/>
            <person name="Chatterji S."/>
            <person name="Chinwalla A."/>
            <person name="Civetta A."/>
            <person name="Clifton S.W."/>
            <person name="Comeron J.M."/>
            <person name="Costello J.C."/>
            <person name="Coyne J.A."/>
            <person name="Daub J."/>
            <person name="David R.G."/>
            <person name="Delcher A.L."/>
            <person name="Delehaunty K."/>
            <person name="Do C.B."/>
            <person name="Ebling H."/>
            <person name="Edwards K."/>
            <person name="Eickbush T."/>
            <person name="Evans J.D."/>
            <person name="Filipski A."/>
            <person name="Findeiss S."/>
            <person name="Freyhult E."/>
            <person name="Fulton L."/>
            <person name="Fulton R."/>
            <person name="Garcia A.C."/>
            <person name="Gardiner A."/>
            <person name="Garfield D.A."/>
            <person name="Garvin B.E."/>
            <person name="Gibson G."/>
            <person name="Gilbert D."/>
            <person name="Gnerre S."/>
            <person name="Godfrey J."/>
            <person name="Good R."/>
            <person name="Gotea V."/>
            <person name="Gravely B."/>
            <person name="Greenberg A.J."/>
            <person name="Griffiths-Jones S."/>
            <person name="Gross S."/>
            <person name="Guigo R."/>
            <person name="Gustafson E.A."/>
            <person name="Haerty W."/>
            <person name="Hahn M.W."/>
            <person name="Halligan D.L."/>
            <person name="Halpern A.L."/>
            <person name="Halter G.M."/>
            <person name="Han M.V."/>
            <person name="Heger A."/>
            <person name="Hillier L."/>
            <person name="Hinrichs A.S."/>
            <person name="Holmes I."/>
            <person name="Hoskins R.A."/>
            <person name="Hubisz M.J."/>
            <person name="Hultmark D."/>
            <person name="Huntley M.A."/>
            <person name="Jaffe D.B."/>
            <person name="Jagadeeshan S."/>
            <person name="Jeck W.R."/>
            <person name="Johnson J."/>
            <person name="Jones C.D."/>
            <person name="Jordan W.C."/>
            <person name="Karpen G.H."/>
            <person name="Kataoka E."/>
            <person name="Keightley P.D."/>
            <person name="Kheradpour P."/>
            <person name="Kirkness E.F."/>
            <person name="Koerich L.B."/>
            <person name="Kristiansen K."/>
            <person name="Kudrna D."/>
            <person name="Kulathinal R.J."/>
            <person name="Kumar S."/>
            <person name="Kwok R."/>
            <person name="Lander E."/>
            <person name="Langley C.H."/>
            <person name="Lapoint R."/>
            <person name="Lazzaro B.P."/>
            <person name="Lee S.J."/>
            <person name="Levesque L."/>
            <person name="Li R."/>
            <person name="Lin C.F."/>
            <person name="Lin M.F."/>
            <person name="Lindblad-Toh K."/>
            <person name="Llopart A."/>
            <person name="Long M."/>
            <person name="Low L."/>
            <person name="Lozovsky E."/>
            <person name="Lu J."/>
            <person name="Luo M."/>
            <person name="Machado C.A."/>
            <person name="Makalowski W."/>
            <person name="Marzo M."/>
            <person name="Matsuda M."/>
            <person name="Matzkin L."/>
            <person name="McAllister B."/>
            <person name="McBride C.S."/>
            <person name="McKernan B."/>
            <person name="McKernan K."/>
            <person name="Mendez-Lago M."/>
            <person name="Minx P."/>
            <person name="Mollenhauer M.U."/>
            <person name="Montooth K."/>
            <person name="Mount S.M."/>
            <person name="Mu X."/>
            <person name="Myers E."/>
            <person name="Negre B."/>
            <person name="Newfeld S."/>
            <person name="Nielsen R."/>
            <person name="Noor M.A."/>
            <person name="O'Grady P."/>
            <person name="Pachter L."/>
            <person name="Papaceit M."/>
            <person name="Parisi M.J."/>
            <person name="Parisi M."/>
            <person name="Parts L."/>
            <person name="Pedersen J.S."/>
            <person name="Pesole G."/>
            <person name="Phillippy A.M."/>
            <person name="Ponting C.P."/>
            <person name="Pop M."/>
            <person name="Porcelli D."/>
            <person name="Powell J.R."/>
            <person name="Prohaska S."/>
            <person name="Pruitt K."/>
            <person name="Puig M."/>
            <person name="Quesneville H."/>
            <person name="Ram K.R."/>
            <person name="Rand D."/>
            <person name="Rasmussen M.D."/>
            <person name="Reed L.K."/>
            <person name="Reenan R."/>
            <person name="Reily A."/>
            <person name="Remington K.A."/>
            <person name="Rieger T.T."/>
            <person name="Ritchie M.G."/>
            <person name="Robin C."/>
            <person name="Rogers Y.H."/>
            <person name="Rohde C."/>
            <person name="Rozas J."/>
            <person name="Rubenfield M.J."/>
            <person name="Ruiz A."/>
            <person name="Russo S."/>
            <person name="Salzberg S.L."/>
            <person name="Sanchez-Gracia A."/>
            <person name="Saranga D.J."/>
            <person name="Sato H."/>
            <person name="Schaeffer S.W."/>
            <person name="Schatz M.C."/>
            <person name="Schlenke T."/>
            <person name="Schwartz R."/>
            <person name="Segarra C."/>
            <person name="Singh R.S."/>
            <person name="Sirot L."/>
            <person name="Sirota M."/>
            <person name="Sisneros N.B."/>
            <person name="Smith C.D."/>
            <person name="Smith T.F."/>
            <person name="Spieth J."/>
            <person name="Stage D.E."/>
            <person name="Stark A."/>
            <person name="Stephan W."/>
            <person name="Strausberg R.L."/>
            <person name="Strempel S."/>
            <person name="Sturgill D."/>
            <person name="Sutton G."/>
            <person name="Sutton G.G."/>
            <person name="Tao W."/>
            <person name="Teichmann S."/>
            <person name="Tobari Y.N."/>
            <person name="Tomimura Y."/>
            <person name="Tsolas J.M."/>
            <person name="Valente V.L."/>
            <person name="Venter E."/>
            <person name="Venter J.C."/>
            <person name="Vicario S."/>
            <person name="Vieira F.G."/>
            <person name="Vilella A.J."/>
            <person name="Villasante A."/>
            <person name="Walenz B."/>
            <person name="Wang J."/>
            <person name="Wasserman M."/>
            <person name="Watts T."/>
            <person name="Wilson D."/>
            <person name="Wilson R.K."/>
            <person name="Wing R.A."/>
            <person name="Wolfner M.F."/>
            <person name="Wong A."/>
            <person name="Wong G.K."/>
            <person name="Wu C.I."/>
            <person name="Wu G."/>
            <person name="Yamamoto D."/>
            <person name="Yang H.P."/>
            <person name="Yang S.P."/>
            <person name="Yorke J.A."/>
            <person name="Yoshida K."/>
            <person name="Zdobnov E."/>
            <person name="Zhang P."/>
            <person name="Zhang Y."/>
            <person name="Zimin A.V."/>
            <person name="Baldwin J."/>
            <person name="Abdouelleil A."/>
            <person name="Abdulkadir J."/>
            <person name="Abebe A."/>
            <person name="Abera B."/>
            <person name="Abreu J."/>
            <person name="Acer S.C."/>
            <person name="Aftuck L."/>
            <person name="Alexander A."/>
            <person name="An P."/>
            <person name="Anderson E."/>
            <person name="Anderson S."/>
            <person name="Arachi H."/>
            <person name="Azer M."/>
            <person name="Bachantsang P."/>
            <person name="Barry A."/>
            <person name="Bayul T."/>
            <person name="Berlin A."/>
            <person name="Bessette D."/>
            <person name="Bloom T."/>
            <person name="Blye J."/>
            <person name="Boguslavskiy L."/>
            <person name="Bonnet C."/>
            <person name="Boukhgalter B."/>
            <person name="Bourzgui I."/>
            <person name="Brown A."/>
            <person name="Cahill P."/>
            <person name="Channer S."/>
            <person name="Cheshatsang Y."/>
            <person name="Chuda L."/>
            <person name="Citroen M."/>
            <person name="Collymore A."/>
            <person name="Cooke P."/>
            <person name="Costello M."/>
            <person name="D'Aco K."/>
            <person name="Daza R."/>
            <person name="De Haan G."/>
            <person name="DeGray S."/>
            <person name="DeMaso C."/>
            <person name="Dhargay N."/>
            <person name="Dooley K."/>
            <person name="Dooley E."/>
            <person name="Doricent M."/>
            <person name="Dorje P."/>
            <person name="Dorjee K."/>
            <person name="Dupes A."/>
            <person name="Elong R."/>
            <person name="Falk J."/>
            <person name="Farina A."/>
            <person name="Faro S."/>
            <person name="Ferguson D."/>
            <person name="Fisher S."/>
            <person name="Foley C.D."/>
            <person name="Franke A."/>
            <person name="Friedrich D."/>
            <person name="Gadbois L."/>
            <person name="Gearin G."/>
            <person name="Gearin C.R."/>
            <person name="Giannoukos G."/>
            <person name="Goode T."/>
            <person name="Graham J."/>
            <person name="Grandbois E."/>
            <person name="Grewal S."/>
            <person name="Gyaltsen K."/>
            <person name="Hafez N."/>
            <person name="Hagos B."/>
            <person name="Hall J."/>
            <person name="Henson C."/>
            <person name="Hollinger A."/>
            <person name="Honan T."/>
            <person name="Huard M.D."/>
            <person name="Hughes L."/>
            <person name="Hurhula B."/>
            <person name="Husby M.E."/>
            <person name="Kamat A."/>
            <person name="Kanga B."/>
            <person name="Kashin S."/>
            <person name="Khazanovich D."/>
            <person name="Kisner P."/>
            <person name="Lance K."/>
            <person name="Lara M."/>
            <person name="Lee W."/>
            <person name="Lennon N."/>
            <person name="Letendre F."/>
            <person name="LeVine R."/>
            <person name="Lipovsky A."/>
            <person name="Liu X."/>
            <person name="Liu J."/>
            <person name="Liu S."/>
            <person name="Lokyitsang T."/>
            <person name="Lokyitsang Y."/>
            <person name="Lubonja R."/>
            <person name="Lui A."/>
            <person name="MacDonald P."/>
            <person name="Magnisalis V."/>
            <person name="Maru K."/>
            <person name="Matthews C."/>
            <person name="McCusker W."/>
            <person name="McDonough S."/>
            <person name="Mehta T."/>
            <person name="Meldrim J."/>
            <person name="Meneus L."/>
            <person name="Mihai O."/>
            <person name="Mihalev A."/>
            <person name="Mihova T."/>
            <person name="Mittelman R."/>
            <person name="Mlenga V."/>
            <person name="Montmayeur A."/>
            <person name="Mulrain L."/>
            <person name="Navidi A."/>
            <person name="Naylor J."/>
            <person name="Negash T."/>
            <person name="Nguyen T."/>
            <person name="Nguyen N."/>
            <person name="Nicol R."/>
            <person name="Norbu C."/>
            <person name="Norbu N."/>
            <person name="Novod N."/>
            <person name="O'Neill B."/>
            <person name="Osman S."/>
            <person name="Markiewicz E."/>
            <person name="Oyono O.L."/>
            <person name="Patti C."/>
            <person name="Phunkhang P."/>
            <person name="Pierre F."/>
            <person name="Priest M."/>
            <person name="Raghuraman S."/>
            <person name="Rege F."/>
            <person name="Reyes R."/>
            <person name="Rise C."/>
            <person name="Rogov P."/>
            <person name="Ross K."/>
            <person name="Ryan E."/>
            <person name="Settipalli S."/>
            <person name="Shea T."/>
            <person name="Sherpa N."/>
            <person name="Shi L."/>
            <person name="Shih D."/>
            <person name="Sparrow T."/>
            <person name="Spaulding J."/>
            <person name="Stalker J."/>
            <person name="Stange-Thomann N."/>
            <person name="Stavropoulos S."/>
            <person name="Stone C."/>
            <person name="Strader C."/>
            <person name="Tesfaye S."/>
            <person name="Thomson T."/>
            <person name="Thoulutsang Y."/>
            <person name="Thoulutsang D."/>
            <person name="Topham K."/>
            <person name="Topping I."/>
            <person name="Tsamla T."/>
            <person name="Vassiliev H."/>
            <person name="Vo A."/>
            <person name="Wangchuk T."/>
            <person name="Wangdi T."/>
            <person name="Weiand M."/>
            <person name="Wilkinson J."/>
            <person name="Wilson A."/>
            <person name="Yadav S."/>
            <person name="Young G."/>
            <person name="Yu Q."/>
            <person name="Zembek L."/>
            <person name="Zhong D."/>
            <person name="Zimmer A."/>
            <person name="Zwirko Z."/>
            <person name="Jaffe D.B."/>
            <person name="Alvarez P."/>
            <person name="Brockman W."/>
            <person name="Butler J."/>
            <person name="Chin C."/>
            <person name="Gnerre S."/>
            <person name="Grabherr M."/>
            <person name="Kleber M."/>
            <person name="Mauceli E."/>
            <person name="MacCallum I."/>
        </authorList>
    </citation>
    <scope>NUCLEOTIDE SEQUENCE [LARGE SCALE GENOMIC DNA]</scope>
    <source>
        <strain evidence="1">Rob3c</strain>
        <strain evidence="3">Rob3c / Tucson 14021-0248.25</strain>
    </source>
</reference>
<dbReference type="EMBL" id="CH688408">
    <property type="protein sequence ID" value="EDW44946.1"/>
    <property type="molecule type" value="Genomic_DNA"/>
</dbReference>
<gene>
    <name evidence="1" type="primary">Dsec\GM23459</name>
    <name evidence="2" type="synonym">Dsec\GM16956</name>
    <name evidence="2" type="ORF">Dsec_GM16956</name>
    <name evidence="1" type="ORF">Dsec_GM23459</name>
    <name evidence="1" type="ORF">GM16956</name>
    <name evidence="1" type="ORF">GM23459</name>
</gene>
<protein>
    <submittedName>
        <fullName evidence="2">GM16956</fullName>
    </submittedName>
    <submittedName>
        <fullName evidence="1">GM23459</fullName>
    </submittedName>
</protein>
<proteinExistence type="predicted"/>
<name>B4IQH3_DROSE</name>
<evidence type="ECO:0000313" key="2">
    <source>
        <dbReference type="EMBL" id="EDW44946.1"/>
    </source>
</evidence>
<organism evidence="3">
    <name type="scientific">Drosophila sechellia</name>
    <name type="common">Fruit fly</name>
    <dbReference type="NCBI Taxonomy" id="7238"/>
    <lineage>
        <taxon>Eukaryota</taxon>
        <taxon>Metazoa</taxon>
        <taxon>Ecdysozoa</taxon>
        <taxon>Arthropoda</taxon>
        <taxon>Hexapoda</taxon>
        <taxon>Insecta</taxon>
        <taxon>Pterygota</taxon>
        <taxon>Neoptera</taxon>
        <taxon>Endopterygota</taxon>
        <taxon>Diptera</taxon>
        <taxon>Brachycera</taxon>
        <taxon>Muscomorpha</taxon>
        <taxon>Ephydroidea</taxon>
        <taxon>Drosophilidae</taxon>
        <taxon>Drosophila</taxon>
        <taxon>Sophophora</taxon>
    </lineage>
</organism>
<dbReference type="Proteomes" id="UP000001292">
    <property type="component" value="Unassembled WGS sequence"/>
</dbReference>
<dbReference type="HOGENOM" id="CLU_2742778_0_0_1"/>
<accession>B4IQH3</accession>
<dbReference type="EMBL" id="CH688122">
    <property type="protein sequence ID" value="EDW44924.1"/>
    <property type="molecule type" value="Genomic_DNA"/>
</dbReference>
<dbReference type="AlphaFoldDB" id="B4IQH3"/>
<keyword evidence="3" id="KW-1185">Reference proteome</keyword>
<evidence type="ECO:0000313" key="1">
    <source>
        <dbReference type="EMBL" id="EDW44924.1"/>
    </source>
</evidence>
<evidence type="ECO:0000313" key="3">
    <source>
        <dbReference type="Proteomes" id="UP000001292"/>
    </source>
</evidence>